<proteinExistence type="predicted"/>
<dbReference type="EMBL" id="JBHSKD010000018">
    <property type="protein sequence ID" value="MFC5178006.1"/>
    <property type="molecule type" value="Genomic_DNA"/>
</dbReference>
<feature type="transmembrane region" description="Helical" evidence="3">
    <location>
        <begin position="177"/>
        <end position="196"/>
    </location>
</feature>
<dbReference type="PANTHER" id="PTHR45569:SF1">
    <property type="entry name" value="SENSOR PROTEIN KDPD"/>
    <property type="match status" value="1"/>
</dbReference>
<dbReference type="SUPFAM" id="SSF55874">
    <property type="entry name" value="ATPase domain of HSP90 chaperone/DNA topoisomerase II/histidine kinase"/>
    <property type="match status" value="1"/>
</dbReference>
<dbReference type="PANTHER" id="PTHR45569">
    <property type="entry name" value="SENSOR PROTEIN KDPD"/>
    <property type="match status" value="1"/>
</dbReference>
<dbReference type="Pfam" id="PF02518">
    <property type="entry name" value="HATPase_c"/>
    <property type="match status" value="1"/>
</dbReference>
<organism evidence="5 6">
    <name type="scientific">Nocardioides taihuensis</name>
    <dbReference type="NCBI Taxonomy" id="1835606"/>
    <lineage>
        <taxon>Bacteria</taxon>
        <taxon>Bacillati</taxon>
        <taxon>Actinomycetota</taxon>
        <taxon>Actinomycetes</taxon>
        <taxon>Propionibacteriales</taxon>
        <taxon>Nocardioidaceae</taxon>
        <taxon>Nocardioides</taxon>
    </lineage>
</organism>
<keyword evidence="1 5" id="KW-0808">Transferase</keyword>
<dbReference type="InterPro" id="IPR003594">
    <property type="entry name" value="HATPase_dom"/>
</dbReference>
<keyword evidence="1 5" id="KW-0418">Kinase</keyword>
<feature type="transmembrane region" description="Helical" evidence="3">
    <location>
        <begin position="202"/>
        <end position="225"/>
    </location>
</feature>
<keyword evidence="3" id="KW-0812">Transmembrane</keyword>
<comment type="caution">
    <text evidence="5">The sequence shown here is derived from an EMBL/GenBank/DDBJ whole genome shotgun (WGS) entry which is preliminary data.</text>
</comment>
<dbReference type="Gene3D" id="3.30.565.10">
    <property type="entry name" value="Histidine kinase-like ATPase, C-terminal domain"/>
    <property type="match status" value="1"/>
</dbReference>
<sequence>MAVPYAAAVALTAREGGWAAAGLLSGLLASAMVVGASGLLYLRWRIAGDPRQGWLLLVLTAWAVDATTRSGLRALQPEAYDDRAAWLLTFDVVVAVGAVALLLVAQRVLLTRDPLPAGLALGVLISVARVTLALVAPPVGLPGEADVIAGVTLLVLAGLVALALLRVPGVAEWARAGVAASLVLLSLGQVLAYHYPLGDARAAITIVTNLAGGLLLTGVTVALVLQTVRAQRREMRWLQGRLLEAEARQRRERESMHELAGTVAGIVSATRLLRGDANISASRREQLDQLVDAEITRLQETMAARHDERADAGAAVDLDEAIYPLVVALQARGNPVEWRPSGLSAQVRADDVSRAVNVLIDNVARHAPGSEAVIDVRRADESVEIHVADRGPGVPAEAREGIFDGADRGPAPYPVHGLQVAQRLVHEQGGYLRLADTPASQGAEFVIGLPAAGAGRRDRRGARRTALAGSRPPGGTTKR</sequence>
<protein>
    <submittedName>
        <fullName evidence="5">Sensor histidine kinase</fullName>
    </submittedName>
</protein>
<evidence type="ECO:0000259" key="4">
    <source>
        <dbReference type="PROSITE" id="PS50109"/>
    </source>
</evidence>
<dbReference type="SMART" id="SM00387">
    <property type="entry name" value="HATPase_c"/>
    <property type="match status" value="1"/>
</dbReference>
<dbReference type="InterPro" id="IPR052023">
    <property type="entry name" value="Histidine_kinase_KdpD"/>
</dbReference>
<evidence type="ECO:0000313" key="5">
    <source>
        <dbReference type="EMBL" id="MFC5178006.1"/>
    </source>
</evidence>
<name>A0ABW0BL77_9ACTN</name>
<accession>A0ABW0BL77</accession>
<feature type="domain" description="Histidine kinase" evidence="4">
    <location>
        <begin position="254"/>
        <end position="453"/>
    </location>
</feature>
<dbReference type="Proteomes" id="UP001596087">
    <property type="component" value="Unassembled WGS sequence"/>
</dbReference>
<feature type="transmembrane region" description="Helical" evidence="3">
    <location>
        <begin position="54"/>
        <end position="72"/>
    </location>
</feature>
<evidence type="ECO:0000313" key="6">
    <source>
        <dbReference type="Proteomes" id="UP001596087"/>
    </source>
</evidence>
<keyword evidence="6" id="KW-1185">Reference proteome</keyword>
<feature type="transmembrane region" description="Helical" evidence="3">
    <location>
        <begin position="147"/>
        <end position="165"/>
    </location>
</feature>
<feature type="transmembrane region" description="Helical" evidence="3">
    <location>
        <begin position="117"/>
        <end position="135"/>
    </location>
</feature>
<feature type="region of interest" description="Disordered" evidence="2">
    <location>
        <begin position="452"/>
        <end position="479"/>
    </location>
</feature>
<dbReference type="PROSITE" id="PS50109">
    <property type="entry name" value="HIS_KIN"/>
    <property type="match status" value="1"/>
</dbReference>
<feature type="transmembrane region" description="Helical" evidence="3">
    <location>
        <begin position="84"/>
        <end position="105"/>
    </location>
</feature>
<gene>
    <name evidence="5" type="ORF">ACFPGP_15090</name>
</gene>
<keyword evidence="3" id="KW-0472">Membrane</keyword>
<feature type="transmembrane region" description="Helical" evidence="3">
    <location>
        <begin position="20"/>
        <end position="42"/>
    </location>
</feature>
<reference evidence="6" key="1">
    <citation type="journal article" date="2019" name="Int. J. Syst. Evol. Microbiol.">
        <title>The Global Catalogue of Microorganisms (GCM) 10K type strain sequencing project: providing services to taxonomists for standard genome sequencing and annotation.</title>
        <authorList>
            <consortium name="The Broad Institute Genomics Platform"/>
            <consortium name="The Broad Institute Genome Sequencing Center for Infectious Disease"/>
            <person name="Wu L."/>
            <person name="Ma J."/>
        </authorList>
    </citation>
    <scope>NUCLEOTIDE SEQUENCE [LARGE SCALE GENOMIC DNA]</scope>
    <source>
        <strain evidence="6">DFY41</strain>
    </source>
</reference>
<dbReference type="RefSeq" id="WP_378591531.1">
    <property type="nucleotide sequence ID" value="NZ_JBHSKD010000018.1"/>
</dbReference>
<evidence type="ECO:0000256" key="2">
    <source>
        <dbReference type="SAM" id="MobiDB-lite"/>
    </source>
</evidence>
<evidence type="ECO:0000256" key="1">
    <source>
        <dbReference type="ARBA" id="ARBA00022777"/>
    </source>
</evidence>
<evidence type="ECO:0000256" key="3">
    <source>
        <dbReference type="SAM" id="Phobius"/>
    </source>
</evidence>
<keyword evidence="3" id="KW-1133">Transmembrane helix</keyword>
<dbReference type="InterPro" id="IPR005467">
    <property type="entry name" value="His_kinase_dom"/>
</dbReference>
<dbReference type="GO" id="GO:0016301">
    <property type="term" value="F:kinase activity"/>
    <property type="evidence" value="ECO:0007669"/>
    <property type="project" value="UniProtKB-KW"/>
</dbReference>
<dbReference type="InterPro" id="IPR036890">
    <property type="entry name" value="HATPase_C_sf"/>
</dbReference>